<accession>A0A6A6H491</accession>
<dbReference type="PANTHER" id="PTHR47338:SF20">
    <property type="entry name" value="ZN(II)2CYS6 TRANSCRIPTION FACTOR (EUROFUNG)"/>
    <property type="match status" value="1"/>
</dbReference>
<keyword evidence="3" id="KW-0805">Transcription regulation</keyword>
<evidence type="ECO:0000256" key="5">
    <source>
        <dbReference type="ARBA" id="ARBA00023242"/>
    </source>
</evidence>
<dbReference type="SUPFAM" id="SSF57701">
    <property type="entry name" value="Zn2/Cys6 DNA-binding domain"/>
    <property type="match status" value="1"/>
</dbReference>
<dbReference type="EMBL" id="ML991813">
    <property type="protein sequence ID" value="KAF2232699.1"/>
    <property type="molecule type" value="Genomic_DNA"/>
</dbReference>
<evidence type="ECO:0000256" key="3">
    <source>
        <dbReference type="ARBA" id="ARBA00023015"/>
    </source>
</evidence>
<reference evidence="7" key="1">
    <citation type="journal article" date="2020" name="Stud. Mycol.">
        <title>101 Dothideomycetes genomes: a test case for predicting lifestyles and emergence of pathogens.</title>
        <authorList>
            <person name="Haridas S."/>
            <person name="Albert R."/>
            <person name="Binder M."/>
            <person name="Bloem J."/>
            <person name="Labutti K."/>
            <person name="Salamov A."/>
            <person name="Andreopoulos B."/>
            <person name="Baker S."/>
            <person name="Barry K."/>
            <person name="Bills G."/>
            <person name="Bluhm B."/>
            <person name="Cannon C."/>
            <person name="Castanera R."/>
            <person name="Culley D."/>
            <person name="Daum C."/>
            <person name="Ezra D."/>
            <person name="Gonzalez J."/>
            <person name="Henrissat B."/>
            <person name="Kuo A."/>
            <person name="Liang C."/>
            <person name="Lipzen A."/>
            <person name="Lutzoni F."/>
            <person name="Magnuson J."/>
            <person name="Mondo S."/>
            <person name="Nolan M."/>
            <person name="Ohm R."/>
            <person name="Pangilinan J."/>
            <person name="Park H.-J."/>
            <person name="Ramirez L."/>
            <person name="Alfaro M."/>
            <person name="Sun H."/>
            <person name="Tritt A."/>
            <person name="Yoshinaga Y."/>
            <person name="Zwiers L.-H."/>
            <person name="Turgeon B."/>
            <person name="Goodwin S."/>
            <person name="Spatafora J."/>
            <person name="Crous P."/>
            <person name="Grigoriev I."/>
        </authorList>
    </citation>
    <scope>NUCLEOTIDE SEQUENCE</scope>
    <source>
        <strain evidence="7">Tuck. ex Michener</strain>
    </source>
</reference>
<organism evidence="7 8">
    <name type="scientific">Viridothelium virens</name>
    <name type="common">Speckled blister lichen</name>
    <name type="synonym">Trypethelium virens</name>
    <dbReference type="NCBI Taxonomy" id="1048519"/>
    <lineage>
        <taxon>Eukaryota</taxon>
        <taxon>Fungi</taxon>
        <taxon>Dikarya</taxon>
        <taxon>Ascomycota</taxon>
        <taxon>Pezizomycotina</taxon>
        <taxon>Dothideomycetes</taxon>
        <taxon>Dothideomycetes incertae sedis</taxon>
        <taxon>Trypetheliales</taxon>
        <taxon>Trypetheliaceae</taxon>
        <taxon>Viridothelium</taxon>
    </lineage>
</organism>
<dbReference type="OrthoDB" id="3862662at2759"/>
<dbReference type="PANTHER" id="PTHR47338">
    <property type="entry name" value="ZN(II)2CYS6 TRANSCRIPTION FACTOR (EUROFUNG)-RELATED"/>
    <property type="match status" value="1"/>
</dbReference>
<dbReference type="GO" id="GO:0008270">
    <property type="term" value="F:zinc ion binding"/>
    <property type="evidence" value="ECO:0007669"/>
    <property type="project" value="InterPro"/>
</dbReference>
<dbReference type="SMART" id="SM00066">
    <property type="entry name" value="GAL4"/>
    <property type="match status" value="1"/>
</dbReference>
<name>A0A6A6H491_VIRVR</name>
<gene>
    <name evidence="7" type="ORF">EV356DRAFT_504971</name>
</gene>
<dbReference type="CDD" id="cd12148">
    <property type="entry name" value="fungal_TF_MHR"/>
    <property type="match status" value="1"/>
</dbReference>
<evidence type="ECO:0000313" key="7">
    <source>
        <dbReference type="EMBL" id="KAF2232699.1"/>
    </source>
</evidence>
<protein>
    <recommendedName>
        <fullName evidence="6">Zn(2)-C6 fungal-type domain-containing protein</fullName>
    </recommendedName>
</protein>
<feature type="domain" description="Zn(2)-C6 fungal-type" evidence="6">
    <location>
        <begin position="14"/>
        <end position="44"/>
    </location>
</feature>
<dbReference type="InterPro" id="IPR050815">
    <property type="entry name" value="TF_fung"/>
</dbReference>
<keyword evidence="4" id="KW-0804">Transcription</keyword>
<dbReference type="Gene3D" id="4.10.240.10">
    <property type="entry name" value="Zn(2)-C6 fungal-type DNA-binding domain"/>
    <property type="match status" value="1"/>
</dbReference>
<dbReference type="PROSITE" id="PS00463">
    <property type="entry name" value="ZN2_CY6_FUNGAL_1"/>
    <property type="match status" value="1"/>
</dbReference>
<dbReference type="Pfam" id="PF00172">
    <property type="entry name" value="Zn_clus"/>
    <property type="match status" value="1"/>
</dbReference>
<sequence>MLNPISVVLKSQNVCWSCRIRKQRCDKSLPSCSRCSSKLLQCSYAWSDSQPLPQTHRSSSPVTATPLLVRQCPNCPDLSPHGARELLQAGSMDGDPRHMAQLTTDILEALHITPTELLDDYCTSIHPWLPLLELEHFRSRLVSWPQSGVAELATLICALYLVTRQPCPANGRSMRSILYQTVRQMFMLRASGDGTLELLQAGLLIAYYACGHGLPRDAHMTLAICVALGRLLGLDFEGMNEPAELDKQHLVCQWATVLLDRGRWRYQV</sequence>
<dbReference type="AlphaFoldDB" id="A0A6A6H491"/>
<evidence type="ECO:0000256" key="2">
    <source>
        <dbReference type="ARBA" id="ARBA00022723"/>
    </source>
</evidence>
<keyword evidence="8" id="KW-1185">Reference proteome</keyword>
<dbReference type="InterPro" id="IPR001138">
    <property type="entry name" value="Zn2Cys6_DnaBD"/>
</dbReference>
<evidence type="ECO:0000259" key="6">
    <source>
        <dbReference type="PROSITE" id="PS50048"/>
    </source>
</evidence>
<evidence type="ECO:0000313" key="8">
    <source>
        <dbReference type="Proteomes" id="UP000800092"/>
    </source>
</evidence>
<keyword evidence="2" id="KW-0479">Metal-binding</keyword>
<dbReference type="GO" id="GO:0005634">
    <property type="term" value="C:nucleus"/>
    <property type="evidence" value="ECO:0007669"/>
    <property type="project" value="UniProtKB-SubCell"/>
</dbReference>
<dbReference type="CDD" id="cd00067">
    <property type="entry name" value="GAL4"/>
    <property type="match status" value="1"/>
</dbReference>
<dbReference type="Proteomes" id="UP000800092">
    <property type="component" value="Unassembled WGS sequence"/>
</dbReference>
<keyword evidence="5" id="KW-0539">Nucleus</keyword>
<dbReference type="GO" id="GO:0000981">
    <property type="term" value="F:DNA-binding transcription factor activity, RNA polymerase II-specific"/>
    <property type="evidence" value="ECO:0007669"/>
    <property type="project" value="InterPro"/>
</dbReference>
<evidence type="ECO:0000256" key="4">
    <source>
        <dbReference type="ARBA" id="ARBA00023163"/>
    </source>
</evidence>
<comment type="subcellular location">
    <subcellularLocation>
        <location evidence="1">Nucleus</location>
    </subcellularLocation>
</comment>
<evidence type="ECO:0000256" key="1">
    <source>
        <dbReference type="ARBA" id="ARBA00004123"/>
    </source>
</evidence>
<dbReference type="InterPro" id="IPR036864">
    <property type="entry name" value="Zn2-C6_fun-type_DNA-bd_sf"/>
</dbReference>
<proteinExistence type="predicted"/>
<dbReference type="PROSITE" id="PS50048">
    <property type="entry name" value="ZN2_CY6_FUNGAL_2"/>
    <property type="match status" value="1"/>
</dbReference>